<name>A0A1U7CNW5_9BACT</name>
<keyword evidence="3" id="KW-1185">Reference proteome</keyword>
<sequence>MREARYALNAAYNLACWCAVVVVATALASSLSPPRVDHDGASDPPPELKQSVVSDFECETTEVGMHVAEGRLFSHYSLRDDEGKELLRVMYGRSGRVVVTWGESFPVKAACSATPGGHYSMDVVSGESCYRLVVRPHAASGFTVSGGPDGIRDGLGVTPEGKLVHGPTVLD</sequence>
<gene>
    <name evidence="2" type="ORF">BSF38_02113</name>
</gene>
<dbReference type="STRING" id="1387353.BSF38_02113"/>
<feature type="signal peptide" evidence="1">
    <location>
        <begin position="1"/>
        <end position="28"/>
    </location>
</feature>
<dbReference type="EMBL" id="CP019082">
    <property type="protein sequence ID" value="APW60630.1"/>
    <property type="molecule type" value="Genomic_DNA"/>
</dbReference>
<dbReference type="Proteomes" id="UP000186309">
    <property type="component" value="Chromosome"/>
</dbReference>
<accession>A0A1U7CNW5</accession>
<protein>
    <submittedName>
        <fullName evidence="2">Uncharacterized protein</fullName>
    </submittedName>
</protein>
<dbReference type="KEGG" id="pbor:BSF38_02113"/>
<evidence type="ECO:0000256" key="1">
    <source>
        <dbReference type="SAM" id="SignalP"/>
    </source>
</evidence>
<dbReference type="AlphaFoldDB" id="A0A1U7CNW5"/>
<proteinExistence type="predicted"/>
<keyword evidence="1" id="KW-0732">Signal</keyword>
<reference evidence="3" key="1">
    <citation type="submission" date="2016-12" db="EMBL/GenBank/DDBJ databases">
        <title>Comparative genomics of four Isosphaeraceae planctomycetes: a common pool of plasmids and glycoside hydrolase genes.</title>
        <authorList>
            <person name="Ivanova A."/>
        </authorList>
    </citation>
    <scope>NUCLEOTIDE SEQUENCE [LARGE SCALE GENOMIC DNA]</scope>
    <source>
        <strain evidence="3">PX4</strain>
    </source>
</reference>
<feature type="chain" id="PRO_5013137951" evidence="1">
    <location>
        <begin position="29"/>
        <end position="171"/>
    </location>
</feature>
<dbReference type="RefSeq" id="WP_145952062.1">
    <property type="nucleotide sequence ID" value="NZ_CP019082.1"/>
</dbReference>
<organism evidence="2 3">
    <name type="scientific">Paludisphaera borealis</name>
    <dbReference type="NCBI Taxonomy" id="1387353"/>
    <lineage>
        <taxon>Bacteria</taxon>
        <taxon>Pseudomonadati</taxon>
        <taxon>Planctomycetota</taxon>
        <taxon>Planctomycetia</taxon>
        <taxon>Isosphaerales</taxon>
        <taxon>Isosphaeraceae</taxon>
        <taxon>Paludisphaera</taxon>
    </lineage>
</organism>
<evidence type="ECO:0000313" key="2">
    <source>
        <dbReference type="EMBL" id="APW60630.1"/>
    </source>
</evidence>
<evidence type="ECO:0000313" key="3">
    <source>
        <dbReference type="Proteomes" id="UP000186309"/>
    </source>
</evidence>